<keyword evidence="1" id="KW-0472">Membrane</keyword>
<keyword evidence="1" id="KW-0812">Transmembrane</keyword>
<protein>
    <submittedName>
        <fullName evidence="3">Uncharacterized protein</fullName>
    </submittedName>
</protein>
<proteinExistence type="predicted"/>
<evidence type="ECO:0000313" key="3">
    <source>
        <dbReference type="EMBL" id="CAH9055702.1"/>
    </source>
</evidence>
<dbReference type="Proteomes" id="UP001152467">
    <property type="component" value="Unassembled WGS sequence"/>
</dbReference>
<comment type="caution">
    <text evidence="3">The sequence shown here is derived from an EMBL/GenBank/DDBJ whole genome shotgun (WGS) entry which is preliminary data.</text>
</comment>
<evidence type="ECO:0000313" key="5">
    <source>
        <dbReference type="Proteomes" id="UP001152485"/>
    </source>
</evidence>
<sequence length="51" mass="5614">MPNLNSLAYGLISVLLTLCTAFVFIDNGNRAIEIAKSKPLPSYFRVYGHSP</sequence>
<keyword evidence="1" id="KW-1133">Transmembrane helix</keyword>
<feature type="transmembrane region" description="Helical" evidence="1">
    <location>
        <begin position="6"/>
        <end position="25"/>
    </location>
</feature>
<evidence type="ECO:0000256" key="1">
    <source>
        <dbReference type="SAM" id="Phobius"/>
    </source>
</evidence>
<dbReference type="AlphaFoldDB" id="A0A9W4QVY4"/>
<keyword evidence="4" id="KW-1185">Reference proteome</keyword>
<dbReference type="EMBL" id="CAMAPC010000005">
    <property type="protein sequence ID" value="CAH9055702.1"/>
    <property type="molecule type" value="Genomic_DNA"/>
</dbReference>
<evidence type="ECO:0000313" key="4">
    <source>
        <dbReference type="Proteomes" id="UP001152467"/>
    </source>
</evidence>
<gene>
    <name evidence="3" type="ORF">PSECIP111854_01631</name>
    <name evidence="2" type="ORF">PSECIP111951_00920</name>
</gene>
<evidence type="ECO:0000313" key="2">
    <source>
        <dbReference type="EMBL" id="CAH9053916.1"/>
    </source>
</evidence>
<organism evidence="3 4">
    <name type="scientific">Pseudoalteromonas holothuriae</name>
    <dbReference type="NCBI Taxonomy" id="2963714"/>
    <lineage>
        <taxon>Bacteria</taxon>
        <taxon>Pseudomonadati</taxon>
        <taxon>Pseudomonadota</taxon>
        <taxon>Gammaproteobacteria</taxon>
        <taxon>Alteromonadales</taxon>
        <taxon>Pseudoalteromonadaceae</taxon>
        <taxon>Pseudoalteromonas</taxon>
    </lineage>
</organism>
<dbReference type="RefSeq" id="WP_261592106.1">
    <property type="nucleotide sequence ID" value="NZ_CAMAPC010000005.1"/>
</dbReference>
<name>A0A9W4QVY4_9GAMM</name>
<dbReference type="EMBL" id="CAMAPD010000003">
    <property type="protein sequence ID" value="CAH9053916.1"/>
    <property type="molecule type" value="Genomic_DNA"/>
</dbReference>
<dbReference type="Proteomes" id="UP001152485">
    <property type="component" value="Unassembled WGS sequence"/>
</dbReference>
<accession>A0A9W4QVY4</accession>
<reference evidence="3 5" key="1">
    <citation type="submission" date="2022-07" db="EMBL/GenBank/DDBJ databases">
        <authorList>
            <person name="Criscuolo A."/>
        </authorList>
    </citation>
    <scope>NUCLEOTIDE SEQUENCE</scope>
    <source>
        <strain evidence="5">CIP 111951</strain>
        <strain evidence="3">CIP111854</strain>
        <strain evidence="2">CIP111951</strain>
    </source>
</reference>